<protein>
    <submittedName>
        <fullName evidence="3">Uncharacterized protein</fullName>
    </submittedName>
</protein>
<evidence type="ECO:0000256" key="1">
    <source>
        <dbReference type="SAM" id="Phobius"/>
    </source>
</evidence>
<keyword evidence="1" id="KW-0812">Transmembrane</keyword>
<name>A0A915DS76_9BILA</name>
<feature type="transmembrane region" description="Helical" evidence="1">
    <location>
        <begin position="24"/>
        <end position="44"/>
    </location>
</feature>
<organism evidence="2 3">
    <name type="scientific">Ditylenchus dipsaci</name>
    <dbReference type="NCBI Taxonomy" id="166011"/>
    <lineage>
        <taxon>Eukaryota</taxon>
        <taxon>Metazoa</taxon>
        <taxon>Ecdysozoa</taxon>
        <taxon>Nematoda</taxon>
        <taxon>Chromadorea</taxon>
        <taxon>Rhabditida</taxon>
        <taxon>Tylenchina</taxon>
        <taxon>Tylenchomorpha</taxon>
        <taxon>Sphaerularioidea</taxon>
        <taxon>Anguinidae</taxon>
        <taxon>Anguininae</taxon>
        <taxon>Ditylenchus</taxon>
    </lineage>
</organism>
<dbReference type="AlphaFoldDB" id="A0A915DS76"/>
<dbReference type="WBParaSite" id="jg22976">
    <property type="protein sequence ID" value="jg22976"/>
    <property type="gene ID" value="jg22976"/>
</dbReference>
<dbReference type="Proteomes" id="UP000887574">
    <property type="component" value="Unplaced"/>
</dbReference>
<evidence type="ECO:0000313" key="3">
    <source>
        <dbReference type="WBParaSite" id="jg22976"/>
    </source>
</evidence>
<evidence type="ECO:0000313" key="2">
    <source>
        <dbReference type="Proteomes" id="UP000887574"/>
    </source>
</evidence>
<keyword evidence="1" id="KW-0472">Membrane</keyword>
<sequence length="197" mass="22614">MSIPPLPVNNCTTAYIMAKSSSLFVVHLMHNLINSASVILFFANLKLAVDPARKSLHFHTNLKLTLTVGYTAYIYYDDDFFLVKSYCNGIDVIVTFGDAYLRVSINKQHKNKIDIHYNLKKAYQNRENSLSIKLIFPLSLVHSSIVSVYVLCTFAIFLWLRLKMEITSKKSARKGAEEVAADVYFQQFEKQINRMMK</sequence>
<keyword evidence="1" id="KW-1133">Transmembrane helix</keyword>
<proteinExistence type="predicted"/>
<keyword evidence="2" id="KW-1185">Reference proteome</keyword>
<accession>A0A915DS76</accession>
<feature type="transmembrane region" description="Helical" evidence="1">
    <location>
        <begin position="134"/>
        <end position="160"/>
    </location>
</feature>
<reference evidence="3" key="1">
    <citation type="submission" date="2022-11" db="UniProtKB">
        <authorList>
            <consortium name="WormBaseParasite"/>
        </authorList>
    </citation>
    <scope>IDENTIFICATION</scope>
</reference>
<feature type="transmembrane region" description="Helical" evidence="1">
    <location>
        <begin position="56"/>
        <end position="76"/>
    </location>
</feature>